<organism evidence="2 3">
    <name type="scientific">Eumeta variegata</name>
    <name type="common">Bagworm moth</name>
    <name type="synonym">Eumeta japonica</name>
    <dbReference type="NCBI Taxonomy" id="151549"/>
    <lineage>
        <taxon>Eukaryota</taxon>
        <taxon>Metazoa</taxon>
        <taxon>Ecdysozoa</taxon>
        <taxon>Arthropoda</taxon>
        <taxon>Hexapoda</taxon>
        <taxon>Insecta</taxon>
        <taxon>Pterygota</taxon>
        <taxon>Neoptera</taxon>
        <taxon>Endopterygota</taxon>
        <taxon>Lepidoptera</taxon>
        <taxon>Glossata</taxon>
        <taxon>Ditrysia</taxon>
        <taxon>Tineoidea</taxon>
        <taxon>Psychidae</taxon>
        <taxon>Oiketicinae</taxon>
        <taxon>Eumeta</taxon>
    </lineage>
</organism>
<sequence>MTGYGVEVESGNREPGTRPKLKTEQLPKKSRLRAFVLSPLIAKAKACTCRVAGPPTTYGPVVRTFSGSLRPFARTLVTTPIISNRNFTRETHFTPVANYKYSTYHPFRVGRVSVAKQ</sequence>
<dbReference type="Proteomes" id="UP000299102">
    <property type="component" value="Unassembled WGS sequence"/>
</dbReference>
<comment type="caution">
    <text evidence="2">The sequence shown here is derived from an EMBL/GenBank/DDBJ whole genome shotgun (WGS) entry which is preliminary data.</text>
</comment>
<feature type="compositionally biased region" description="Basic and acidic residues" evidence="1">
    <location>
        <begin position="10"/>
        <end position="25"/>
    </location>
</feature>
<keyword evidence="3" id="KW-1185">Reference proteome</keyword>
<protein>
    <submittedName>
        <fullName evidence="2">Uncharacterized protein</fullName>
    </submittedName>
</protein>
<reference evidence="2 3" key="1">
    <citation type="journal article" date="2019" name="Commun. Biol.">
        <title>The bagworm genome reveals a unique fibroin gene that provides high tensile strength.</title>
        <authorList>
            <person name="Kono N."/>
            <person name="Nakamura H."/>
            <person name="Ohtoshi R."/>
            <person name="Tomita M."/>
            <person name="Numata K."/>
            <person name="Arakawa K."/>
        </authorList>
    </citation>
    <scope>NUCLEOTIDE SEQUENCE [LARGE SCALE GENOMIC DNA]</scope>
</reference>
<dbReference type="AlphaFoldDB" id="A0A4C1Z4K5"/>
<proteinExistence type="predicted"/>
<gene>
    <name evidence="2" type="ORF">EVAR_60267_1</name>
</gene>
<feature type="region of interest" description="Disordered" evidence="1">
    <location>
        <begin position="1"/>
        <end position="25"/>
    </location>
</feature>
<evidence type="ECO:0000256" key="1">
    <source>
        <dbReference type="SAM" id="MobiDB-lite"/>
    </source>
</evidence>
<name>A0A4C1Z4K5_EUMVA</name>
<evidence type="ECO:0000313" key="3">
    <source>
        <dbReference type="Proteomes" id="UP000299102"/>
    </source>
</evidence>
<evidence type="ECO:0000313" key="2">
    <source>
        <dbReference type="EMBL" id="GBP81555.1"/>
    </source>
</evidence>
<dbReference type="EMBL" id="BGZK01001517">
    <property type="protein sequence ID" value="GBP81555.1"/>
    <property type="molecule type" value="Genomic_DNA"/>
</dbReference>
<accession>A0A4C1Z4K5</accession>